<proteinExistence type="predicted"/>
<evidence type="ECO:0000313" key="2">
    <source>
        <dbReference type="EMBL" id="MBC9982290.1"/>
    </source>
</evidence>
<dbReference type="CDD" id="cd02440">
    <property type="entry name" value="AdoMet_MTases"/>
    <property type="match status" value="1"/>
</dbReference>
<dbReference type="GO" id="GO:0032259">
    <property type="term" value="P:methylation"/>
    <property type="evidence" value="ECO:0007669"/>
    <property type="project" value="UniProtKB-KW"/>
</dbReference>
<dbReference type="EMBL" id="JAATTO010000048">
    <property type="protein sequence ID" value="MBC9982290.1"/>
    <property type="molecule type" value="Genomic_DNA"/>
</dbReference>
<dbReference type="GO" id="GO:0008168">
    <property type="term" value="F:methyltransferase activity"/>
    <property type="evidence" value="ECO:0007669"/>
    <property type="project" value="UniProtKB-KW"/>
</dbReference>
<protein>
    <submittedName>
        <fullName evidence="2">Methyltransferase domain-containing protein</fullName>
    </submittedName>
</protein>
<feature type="domain" description="Methyltransferase" evidence="1">
    <location>
        <begin position="48"/>
        <end position="133"/>
    </location>
</feature>
<comment type="caution">
    <text evidence="2">The sequence shown here is derived from an EMBL/GenBank/DDBJ whole genome shotgun (WGS) entry which is preliminary data.</text>
</comment>
<dbReference type="Proteomes" id="UP000639516">
    <property type="component" value="Unassembled WGS sequence"/>
</dbReference>
<dbReference type="Gene3D" id="3.40.50.150">
    <property type="entry name" value="Vaccinia Virus protein VP39"/>
    <property type="match status" value="1"/>
</dbReference>
<keyword evidence="3" id="KW-1185">Reference proteome</keyword>
<name>A0ABR7UF87_9BRAD</name>
<dbReference type="Pfam" id="PF13649">
    <property type="entry name" value="Methyltransf_25"/>
    <property type="match status" value="1"/>
</dbReference>
<dbReference type="InterPro" id="IPR041698">
    <property type="entry name" value="Methyltransf_25"/>
</dbReference>
<dbReference type="InterPro" id="IPR025799">
    <property type="entry name" value="Arg_MeTrfase"/>
</dbReference>
<dbReference type="InterPro" id="IPR029063">
    <property type="entry name" value="SAM-dependent_MTases_sf"/>
</dbReference>
<evidence type="ECO:0000259" key="1">
    <source>
        <dbReference type="Pfam" id="PF13649"/>
    </source>
</evidence>
<sequence length="330" mass="36535">MSTATKPAHSFHNPLFSSITHVRLLARVDRTMAVARAIERLIRPGMRVLDAGCGTGLMSFLAAKAGASEVVAIDRENVELARALAEENGLSNKIRFVEGDLTTQSRDTLNGGFDAIIAFVYTNHLVVDEARSTLVYALREQFGQPNCIIIPDRVRYSGVACEWPGIDAGTELDDLHRTISDMEKRYQLSLTTLFETARTELQHTMARPRISADYEWSPSWGSGGYRYLRGAFRKLSRESQVADINYGAETQTTPYPGELSLDLVAPGSCNAILWTQELWSDSHLLWTAEHMSTLATAVTLEASDRLVVKLDAAWRKTNSIGDAARVERVS</sequence>
<keyword evidence="2" id="KW-0489">Methyltransferase</keyword>
<organism evidence="2 3">
    <name type="scientific">Bradyrhizobium campsiandrae</name>
    <dbReference type="NCBI Taxonomy" id="1729892"/>
    <lineage>
        <taxon>Bacteria</taxon>
        <taxon>Pseudomonadati</taxon>
        <taxon>Pseudomonadota</taxon>
        <taxon>Alphaproteobacteria</taxon>
        <taxon>Hyphomicrobiales</taxon>
        <taxon>Nitrobacteraceae</taxon>
        <taxon>Bradyrhizobium</taxon>
    </lineage>
</organism>
<keyword evidence="2" id="KW-0808">Transferase</keyword>
<reference evidence="2 3" key="1">
    <citation type="journal article" date="2020" name="Arch. Microbiol.">
        <title>Bradyrhizobium campsiandrae sp. nov., a nitrogen-fixing bacterial strain isolated from a native leguminous tree from the Amazon adapted to flooded conditions.</title>
        <authorList>
            <person name="Cabral Michel D."/>
            <person name="Martins da Costa E."/>
            <person name="Azarias Guimaraes A."/>
            <person name="Soares de Carvalho T."/>
            <person name="Santos de Castro Caputo P."/>
            <person name="Willems A."/>
            <person name="de Souza Moreira F.M."/>
        </authorList>
    </citation>
    <scope>NUCLEOTIDE SEQUENCE [LARGE SCALE GENOMIC DNA]</scope>
    <source>
        <strain evidence="3">INPA 384B</strain>
    </source>
</reference>
<accession>A0ABR7UF87</accession>
<dbReference type="PANTHER" id="PTHR11006">
    <property type="entry name" value="PROTEIN ARGININE N-METHYLTRANSFERASE"/>
    <property type="match status" value="1"/>
</dbReference>
<gene>
    <name evidence="2" type="ORF">HA482_29215</name>
</gene>
<evidence type="ECO:0000313" key="3">
    <source>
        <dbReference type="Proteomes" id="UP000639516"/>
    </source>
</evidence>
<dbReference type="PANTHER" id="PTHR11006:SF53">
    <property type="entry name" value="PROTEIN ARGININE N-METHYLTRANSFERASE 3"/>
    <property type="match status" value="1"/>
</dbReference>
<dbReference type="RefSeq" id="WP_188107339.1">
    <property type="nucleotide sequence ID" value="NZ_JAANIH010000076.1"/>
</dbReference>
<dbReference type="SUPFAM" id="SSF53335">
    <property type="entry name" value="S-adenosyl-L-methionine-dependent methyltransferases"/>
    <property type="match status" value="1"/>
</dbReference>